<comment type="caution">
    <text evidence="1">The sequence shown here is derived from an EMBL/GenBank/DDBJ whole genome shotgun (WGS) entry which is preliminary data.</text>
</comment>
<dbReference type="EMBL" id="NJIH01000004">
    <property type="protein sequence ID" value="OWT61991.1"/>
    <property type="molecule type" value="Genomic_DNA"/>
</dbReference>
<protein>
    <submittedName>
        <fullName evidence="1">Uncharacterized protein</fullName>
    </submittedName>
</protein>
<dbReference type="Proteomes" id="UP000214603">
    <property type="component" value="Unassembled WGS sequence"/>
</dbReference>
<gene>
    <name evidence="1" type="ORF">CEY11_09275</name>
</gene>
<evidence type="ECO:0000313" key="1">
    <source>
        <dbReference type="EMBL" id="OWT61991.1"/>
    </source>
</evidence>
<name>A0A225MR92_9BURK</name>
<dbReference type="SUPFAM" id="SSF46689">
    <property type="entry name" value="Homeodomain-like"/>
    <property type="match status" value="1"/>
</dbReference>
<dbReference type="Pfam" id="PF13384">
    <property type="entry name" value="HTH_23"/>
    <property type="match status" value="1"/>
</dbReference>
<dbReference type="OrthoDB" id="7011085at2"/>
<organism evidence="1 2">
    <name type="scientific">Candidimonas nitroreducens</name>
    <dbReference type="NCBI Taxonomy" id="683354"/>
    <lineage>
        <taxon>Bacteria</taxon>
        <taxon>Pseudomonadati</taxon>
        <taxon>Pseudomonadota</taxon>
        <taxon>Betaproteobacteria</taxon>
        <taxon>Burkholderiales</taxon>
        <taxon>Alcaligenaceae</taxon>
        <taxon>Candidimonas</taxon>
    </lineage>
</organism>
<proteinExistence type="predicted"/>
<reference evidence="2" key="1">
    <citation type="submission" date="2017-06" db="EMBL/GenBank/DDBJ databases">
        <title>Herbaspirillum phytohormonus sp. nov., isolated from the root nodule of Robinia pseudoacacia in lead-zinc mine.</title>
        <authorList>
            <person name="Fan M."/>
            <person name="Lin Y."/>
        </authorList>
    </citation>
    <scope>NUCLEOTIDE SEQUENCE [LARGE SCALE GENOMIC DNA]</scope>
    <source>
        <strain evidence="2">SC-089</strain>
    </source>
</reference>
<dbReference type="InterPro" id="IPR001387">
    <property type="entry name" value="Cro/C1-type_HTH"/>
</dbReference>
<dbReference type="RefSeq" id="WP_088603078.1">
    <property type="nucleotide sequence ID" value="NZ_NJIH01000004.1"/>
</dbReference>
<dbReference type="AlphaFoldDB" id="A0A225MR92"/>
<dbReference type="CDD" id="cd00093">
    <property type="entry name" value="HTH_XRE"/>
    <property type="match status" value="1"/>
</dbReference>
<keyword evidence="2" id="KW-1185">Reference proteome</keyword>
<dbReference type="InterPro" id="IPR009057">
    <property type="entry name" value="Homeodomain-like_sf"/>
</dbReference>
<evidence type="ECO:0000313" key="2">
    <source>
        <dbReference type="Proteomes" id="UP000214603"/>
    </source>
</evidence>
<sequence>MTGIEHMVAQMSGTLPLPACPAAIEPRVSLTRPSVFERGAAIEELRAEGLTTRQIAERLGVSRKSVSAWESQWRKVQ</sequence>
<dbReference type="Gene3D" id="1.10.10.60">
    <property type="entry name" value="Homeodomain-like"/>
    <property type="match status" value="1"/>
</dbReference>
<accession>A0A225MR92</accession>